<evidence type="ECO:0000256" key="1">
    <source>
        <dbReference type="SAM" id="Phobius"/>
    </source>
</evidence>
<feature type="transmembrane region" description="Helical" evidence="1">
    <location>
        <begin position="47"/>
        <end position="67"/>
    </location>
</feature>
<feature type="transmembrane region" description="Helical" evidence="1">
    <location>
        <begin position="79"/>
        <end position="98"/>
    </location>
</feature>
<feature type="signal peptide" evidence="2">
    <location>
        <begin position="1"/>
        <end position="31"/>
    </location>
</feature>
<dbReference type="Pfam" id="PF04955">
    <property type="entry name" value="HupE_UreJ"/>
    <property type="match status" value="1"/>
</dbReference>
<feature type="transmembrane region" description="Helical" evidence="1">
    <location>
        <begin position="153"/>
        <end position="172"/>
    </location>
</feature>
<keyword evidence="1" id="KW-0472">Membrane</keyword>
<feature type="transmembrane region" description="Helical" evidence="1">
    <location>
        <begin position="104"/>
        <end position="120"/>
    </location>
</feature>
<feature type="transmembrane region" description="Helical" evidence="1">
    <location>
        <begin position="184"/>
        <end position="201"/>
    </location>
</feature>
<dbReference type="InterPro" id="IPR007038">
    <property type="entry name" value="HupE_UreJ"/>
</dbReference>
<gene>
    <name evidence="3" type="ORF">E4T21_08640</name>
</gene>
<organism evidence="3 4">
    <name type="scientific">Halomonas binhaiensis</name>
    <dbReference type="NCBI Taxonomy" id="2562282"/>
    <lineage>
        <taxon>Bacteria</taxon>
        <taxon>Pseudomonadati</taxon>
        <taxon>Pseudomonadota</taxon>
        <taxon>Gammaproteobacteria</taxon>
        <taxon>Oceanospirillales</taxon>
        <taxon>Halomonadaceae</taxon>
        <taxon>Halomonas</taxon>
    </lineage>
</organism>
<name>A0A5C1NG43_9GAMM</name>
<dbReference type="RefSeq" id="WP_149284614.1">
    <property type="nucleotide sequence ID" value="NZ_CP038437.2"/>
</dbReference>
<dbReference type="Proteomes" id="UP000324285">
    <property type="component" value="Chromosome"/>
</dbReference>
<dbReference type="PIRSF" id="PIRSF016919">
    <property type="entry name" value="HupE_UreJ"/>
    <property type="match status" value="1"/>
</dbReference>
<dbReference type="OrthoDB" id="9808192at2"/>
<evidence type="ECO:0000256" key="2">
    <source>
        <dbReference type="SAM" id="SignalP"/>
    </source>
</evidence>
<dbReference type="KEGG" id="hbh:E4T21_08640"/>
<sequence>MEPKTVAASTKRRWTWLGALPLVLASGAALAHPGHEVGHVGFVAGLGHPWLGLDHLLAMAAIGLWSLKQTPRLRGATPLLMVLGMVAGAGLSLFGVAVPGVEQVIALSVLLVGILLATFARVPASAGAILVIAFMMFHGYAHGSEMPMGSSLLAYIAGFTVSTLVITMLARHSGAWLMQREQRVLRVIGGLIAACGAFFAFS</sequence>
<evidence type="ECO:0000313" key="3">
    <source>
        <dbReference type="EMBL" id="QEM81603.1"/>
    </source>
</evidence>
<keyword evidence="4" id="KW-1185">Reference proteome</keyword>
<evidence type="ECO:0000313" key="4">
    <source>
        <dbReference type="Proteomes" id="UP000324285"/>
    </source>
</evidence>
<proteinExistence type="predicted"/>
<feature type="transmembrane region" description="Helical" evidence="1">
    <location>
        <begin position="125"/>
        <end position="141"/>
    </location>
</feature>
<reference evidence="3" key="1">
    <citation type="submission" date="2021-02" db="EMBL/GenBank/DDBJ databases">
        <title>Strain Y2R2, a novel species of the genus Halomonas.</title>
        <authorList>
            <person name="Huang H."/>
        </authorList>
    </citation>
    <scope>NUCLEOTIDE SEQUENCE</scope>
    <source>
        <strain evidence="3">Y2R2</strain>
    </source>
</reference>
<accession>A0A5C1NG43</accession>
<protein>
    <submittedName>
        <fullName evidence="3">HupE/UreJ family protein</fullName>
    </submittedName>
</protein>
<dbReference type="AlphaFoldDB" id="A0A5C1NG43"/>
<keyword evidence="1" id="KW-0812">Transmembrane</keyword>
<keyword evidence="2" id="KW-0732">Signal</keyword>
<keyword evidence="1" id="KW-1133">Transmembrane helix</keyword>
<feature type="chain" id="PRO_5022785265" evidence="2">
    <location>
        <begin position="32"/>
        <end position="202"/>
    </location>
</feature>
<dbReference type="EMBL" id="CP038437">
    <property type="protein sequence ID" value="QEM81603.1"/>
    <property type="molecule type" value="Genomic_DNA"/>
</dbReference>